<dbReference type="eggNOG" id="COG0375">
    <property type="taxonomic scope" value="Bacteria"/>
</dbReference>
<dbReference type="PANTHER" id="PTHR34535">
    <property type="entry name" value="HYDROGENASE MATURATION FACTOR HYPA"/>
    <property type="match status" value="1"/>
</dbReference>
<dbReference type="InterPro" id="IPR000688">
    <property type="entry name" value="HypA/HybF"/>
</dbReference>
<evidence type="ECO:0000256" key="3">
    <source>
        <dbReference type="ARBA" id="ARBA00022833"/>
    </source>
</evidence>
<keyword evidence="1" id="KW-0533">Nickel</keyword>
<dbReference type="EMBL" id="CP004353">
    <property type="protein sequence ID" value="AHI22488.1"/>
    <property type="molecule type" value="Genomic_DNA"/>
</dbReference>
<dbReference type="GO" id="GO:0016151">
    <property type="term" value="F:nickel cation binding"/>
    <property type="evidence" value="ECO:0007669"/>
    <property type="project" value="InterPro"/>
</dbReference>
<protein>
    <submittedName>
        <fullName evidence="4">Putative hydrogenase nickel incorporation protein hypA</fullName>
    </submittedName>
</protein>
<dbReference type="GO" id="GO:0008270">
    <property type="term" value="F:zinc ion binding"/>
    <property type="evidence" value="ECO:0007669"/>
    <property type="project" value="TreeGrafter"/>
</dbReference>
<keyword evidence="3" id="KW-0862">Zinc</keyword>
<dbReference type="PANTHER" id="PTHR34535:SF3">
    <property type="entry name" value="HYDROGENASE MATURATION FACTOR HYPA"/>
    <property type="match status" value="1"/>
</dbReference>
<evidence type="ECO:0000313" key="5">
    <source>
        <dbReference type="Proteomes" id="UP000019222"/>
    </source>
</evidence>
<dbReference type="GO" id="GO:0051604">
    <property type="term" value="P:protein maturation"/>
    <property type="evidence" value="ECO:0007669"/>
    <property type="project" value="InterPro"/>
</dbReference>
<sequence>MNLRIGALRQVVPSSMEYAWGFVTAATPLEGARLHIDWIDAVIECEQGHRTVLDASSYLDLSCPRCDAPTRVVAGEEFQVVDLEVEAA</sequence>
<dbReference type="STRING" id="1224164.B843_05515"/>
<evidence type="ECO:0000313" key="4">
    <source>
        <dbReference type="EMBL" id="AHI22488.1"/>
    </source>
</evidence>
<dbReference type="Pfam" id="PF01155">
    <property type="entry name" value="HypA"/>
    <property type="match status" value="1"/>
</dbReference>
<dbReference type="Gene3D" id="3.30.2320.80">
    <property type="match status" value="1"/>
</dbReference>
<organism evidence="4 5">
    <name type="scientific">Corynebacterium vitaeruminis DSM 20294</name>
    <dbReference type="NCBI Taxonomy" id="1224164"/>
    <lineage>
        <taxon>Bacteria</taxon>
        <taxon>Bacillati</taxon>
        <taxon>Actinomycetota</taxon>
        <taxon>Actinomycetes</taxon>
        <taxon>Mycobacteriales</taxon>
        <taxon>Corynebacteriaceae</taxon>
        <taxon>Corynebacterium</taxon>
    </lineage>
</organism>
<dbReference type="HOGENOM" id="CLU_126929_3_0_11"/>
<dbReference type="KEGG" id="cvt:B843_05515"/>
<reference evidence="4 5" key="1">
    <citation type="submission" date="2013-02" db="EMBL/GenBank/DDBJ databases">
        <title>The complete genome sequence of Corynebacterium vitaeruminis DSM 20294.</title>
        <authorList>
            <person name="Ruckert C."/>
            <person name="Albersmeier A."/>
            <person name="Kalinowski J."/>
        </authorList>
    </citation>
    <scope>NUCLEOTIDE SEQUENCE [LARGE SCALE GENOMIC DNA]</scope>
    <source>
        <strain evidence="5">ATCC 10234</strain>
    </source>
</reference>
<evidence type="ECO:0000256" key="1">
    <source>
        <dbReference type="ARBA" id="ARBA00022596"/>
    </source>
</evidence>
<keyword evidence="2" id="KW-0479">Metal-binding</keyword>
<accession>W5Y7L8</accession>
<proteinExistence type="predicted"/>
<gene>
    <name evidence="4" type="ORF">B843_05515</name>
</gene>
<dbReference type="AlphaFoldDB" id="W5Y7L8"/>
<keyword evidence="5" id="KW-1185">Reference proteome</keyword>
<name>W5Y7L8_9CORY</name>
<dbReference type="Proteomes" id="UP000019222">
    <property type="component" value="Chromosome"/>
</dbReference>
<dbReference type="PATRIC" id="fig|1224164.3.peg.1101"/>
<evidence type="ECO:0000256" key="2">
    <source>
        <dbReference type="ARBA" id="ARBA00022723"/>
    </source>
</evidence>